<evidence type="ECO:0000256" key="4">
    <source>
        <dbReference type="PROSITE-ProRule" id="PRU01161"/>
    </source>
</evidence>
<dbReference type="AlphaFoldDB" id="A0A5S9PF40"/>
<reference evidence="7 8" key="1">
    <citation type="submission" date="2019-12" db="EMBL/GenBank/DDBJ databases">
        <authorList>
            <person name="Reyes-Prieto M."/>
        </authorList>
    </citation>
    <scope>NUCLEOTIDE SEQUENCE [LARGE SCALE GENOMIC DNA]</scope>
    <source>
        <strain evidence="7">HF14-78462</strain>
    </source>
</reference>
<proteinExistence type="predicted"/>
<keyword evidence="8" id="KW-1185">Reference proteome</keyword>
<evidence type="ECO:0000259" key="6">
    <source>
        <dbReference type="PROSITE" id="PS51635"/>
    </source>
</evidence>
<feature type="compositionally biased region" description="Pro residues" evidence="5">
    <location>
        <begin position="1"/>
        <end position="10"/>
    </location>
</feature>
<dbReference type="SUPFAM" id="SSF52151">
    <property type="entry name" value="FabD/lysophospholipase-like"/>
    <property type="match status" value="1"/>
</dbReference>
<feature type="active site" description="Nucleophile" evidence="4">
    <location>
        <position position="266"/>
    </location>
</feature>
<feature type="short sequence motif" description="GXSXG" evidence="4">
    <location>
        <begin position="264"/>
        <end position="268"/>
    </location>
</feature>
<name>A0A5S9PF40_9HYPH</name>
<evidence type="ECO:0000313" key="7">
    <source>
        <dbReference type="EMBL" id="CAA0102336.1"/>
    </source>
</evidence>
<feature type="compositionally biased region" description="Basic and acidic residues" evidence="5">
    <location>
        <begin position="177"/>
        <end position="191"/>
    </location>
</feature>
<feature type="active site" description="Proton acceptor" evidence="4">
    <location>
        <position position="418"/>
    </location>
</feature>
<evidence type="ECO:0000256" key="5">
    <source>
        <dbReference type="SAM" id="MobiDB-lite"/>
    </source>
</evidence>
<keyword evidence="3 4" id="KW-0443">Lipid metabolism</keyword>
<dbReference type="InterPro" id="IPR002641">
    <property type="entry name" value="PNPLA_dom"/>
</dbReference>
<dbReference type="GO" id="GO:0016787">
    <property type="term" value="F:hydrolase activity"/>
    <property type="evidence" value="ECO:0007669"/>
    <property type="project" value="UniProtKB-UniRule"/>
</dbReference>
<feature type="domain" description="PNPLA" evidence="6">
    <location>
        <begin position="232"/>
        <end position="434"/>
    </location>
</feature>
<evidence type="ECO:0000313" key="8">
    <source>
        <dbReference type="Proteomes" id="UP000433050"/>
    </source>
</evidence>
<feature type="compositionally biased region" description="Basic and acidic residues" evidence="5">
    <location>
        <begin position="205"/>
        <end position="218"/>
    </location>
</feature>
<dbReference type="Gene3D" id="3.40.1090.10">
    <property type="entry name" value="Cytosolic phospholipase A2 catalytic domain"/>
    <property type="match status" value="2"/>
</dbReference>
<dbReference type="InterPro" id="IPR016035">
    <property type="entry name" value="Acyl_Trfase/lysoPLipase"/>
</dbReference>
<feature type="region of interest" description="Disordered" evidence="5">
    <location>
        <begin position="1"/>
        <end position="222"/>
    </location>
</feature>
<dbReference type="InterPro" id="IPR050301">
    <property type="entry name" value="NTE"/>
</dbReference>
<keyword evidence="1 4" id="KW-0378">Hydrolase</keyword>
<keyword evidence="2 4" id="KW-0442">Lipid degradation</keyword>
<dbReference type="PROSITE" id="PS51635">
    <property type="entry name" value="PNPLA"/>
    <property type="match status" value="1"/>
</dbReference>
<feature type="compositionally biased region" description="Low complexity" evidence="5">
    <location>
        <begin position="192"/>
        <end position="204"/>
    </location>
</feature>
<organism evidence="7 8">
    <name type="scientific">Starkeya nomas</name>
    <dbReference type="NCBI Taxonomy" id="2666134"/>
    <lineage>
        <taxon>Bacteria</taxon>
        <taxon>Pseudomonadati</taxon>
        <taxon>Pseudomonadota</taxon>
        <taxon>Alphaproteobacteria</taxon>
        <taxon>Hyphomicrobiales</taxon>
        <taxon>Xanthobacteraceae</taxon>
        <taxon>Starkeya</taxon>
    </lineage>
</organism>
<feature type="short sequence motif" description="GXGXXG" evidence="4">
    <location>
        <begin position="236"/>
        <end position="241"/>
    </location>
</feature>
<protein>
    <recommendedName>
        <fullName evidence="6">PNPLA domain-containing protein</fullName>
    </recommendedName>
</protein>
<dbReference type="Proteomes" id="UP000433050">
    <property type="component" value="Unassembled WGS sequence"/>
</dbReference>
<dbReference type="PANTHER" id="PTHR14226:SF78">
    <property type="entry name" value="SLR0060 PROTEIN"/>
    <property type="match status" value="1"/>
</dbReference>
<feature type="compositionally biased region" description="Low complexity" evidence="5">
    <location>
        <begin position="28"/>
        <end position="98"/>
    </location>
</feature>
<feature type="short sequence motif" description="DGA/G" evidence="4">
    <location>
        <begin position="418"/>
        <end position="420"/>
    </location>
</feature>
<evidence type="ECO:0000256" key="3">
    <source>
        <dbReference type="ARBA" id="ARBA00023098"/>
    </source>
</evidence>
<dbReference type="EMBL" id="CACSAS010000001">
    <property type="protein sequence ID" value="CAA0102336.1"/>
    <property type="molecule type" value="Genomic_DNA"/>
</dbReference>
<evidence type="ECO:0000256" key="2">
    <source>
        <dbReference type="ARBA" id="ARBA00022963"/>
    </source>
</evidence>
<feature type="compositionally biased region" description="Low complexity" evidence="5">
    <location>
        <begin position="116"/>
        <end position="171"/>
    </location>
</feature>
<sequence length="569" mass="59570">MARSPKPPGTAKPATGAPRRGRAKAAQTPVATPSPVAEAAAAEVTSVVTPAPKPEAAAKPAPSKPVAAKLAAAGPRAAQPKAPAKAEAAKPAGSKPAAQRVPGAKDAAVESERAEATAPTPVTAKPASSKPAAAKPAAAKPAAAKPAAAKTSGPKTSGTKTSGTKTSGTKPAAKVAAEVRKLSASDQEKAEAAAGALATPAGSGEVKREPGPAEEAKKASKATGPVIKPINLALQGGGAHGAFTWGVLDRLLEDGRIAIEGISGTSAGAMNAAVLATGIARGGNEGGREALNRYWRAVSKDGRTSPLQRTLLDRLMGNWSLNTNPSYIAFDVMSRFLSPYDFNPLNINPLMDLIEEHVDFKALQSCSHVHVFISATNVHTGKVRVFAKHELTAQAVMASACLPFMFQAVEIDGVPYWDGGYMGNPALFPFYNAVKTDDILLVQINPIIRRETPKTARDINNRMNEITFNASLLAQLRAAEFVTRLLKHGSLQKKGGDGIDGYRDLRIHRIDGAEKLVALDASTKMNAEWEFLLYLNAIGREAAESFLEKHFDDIGVRSTLDVREELNRG</sequence>
<gene>
    <name evidence="7" type="ORF">STARVERO_02873</name>
</gene>
<dbReference type="Pfam" id="PF01734">
    <property type="entry name" value="Patatin"/>
    <property type="match status" value="1"/>
</dbReference>
<evidence type="ECO:0000256" key="1">
    <source>
        <dbReference type="ARBA" id="ARBA00022801"/>
    </source>
</evidence>
<dbReference type="GO" id="GO:0016042">
    <property type="term" value="P:lipid catabolic process"/>
    <property type="evidence" value="ECO:0007669"/>
    <property type="project" value="UniProtKB-UniRule"/>
</dbReference>
<dbReference type="PANTHER" id="PTHR14226">
    <property type="entry name" value="NEUROPATHY TARGET ESTERASE/SWISS CHEESE D.MELANOGASTER"/>
    <property type="match status" value="1"/>
</dbReference>
<accession>A0A5S9PF40</accession>